<evidence type="ECO:0000256" key="4">
    <source>
        <dbReference type="ARBA" id="ARBA00012925"/>
    </source>
</evidence>
<dbReference type="AlphaFoldDB" id="A0A1V9DD24"/>
<dbReference type="InterPro" id="IPR001148">
    <property type="entry name" value="CA_dom"/>
</dbReference>
<accession>A0A1V9DD24</accession>
<evidence type="ECO:0000256" key="8">
    <source>
        <dbReference type="ARBA" id="ARBA00023239"/>
    </source>
</evidence>
<sequence length="245" mass="27184">MRRSLLLSCLAAFAPLSPVCASAPHWSYEGQAGPEHWGELAAEYHTCHNGQFQSPIDIRHPVDGHLPPLALEFHAAAEMLVNNGHTLQVTVDDEDDFQLDGETYSLRQYHFHTPSENRIAGRAFPLEAHFVHQNAAGELAVVAVMFERGAENPALTGLLAALPAQQNRPVVLNRPVDLRPLFPQDRHYYRFSGSLTTPPCTEGLRWLVMKQPVQLSAAQLAVFQQALKSSNNRPLQPLHGRVVVE</sequence>
<dbReference type="EMBL" id="MWUE01000025">
    <property type="protein sequence ID" value="OQP31782.1"/>
    <property type="molecule type" value="Genomic_DNA"/>
</dbReference>
<feature type="domain" description="Alpha-carbonic anhydrase" evidence="11">
    <location>
        <begin position="24"/>
        <end position="245"/>
    </location>
</feature>
<keyword evidence="13" id="KW-1185">Reference proteome</keyword>
<dbReference type="PROSITE" id="PS00162">
    <property type="entry name" value="ALPHA_CA_1"/>
    <property type="match status" value="1"/>
</dbReference>
<feature type="chain" id="PRO_5025096679" description="Carbonic anhydrase" evidence="10">
    <location>
        <begin position="22"/>
        <end position="245"/>
    </location>
</feature>
<dbReference type="PANTHER" id="PTHR18952:SF265">
    <property type="entry name" value="CARBONIC ANHYDRASE"/>
    <property type="match status" value="1"/>
</dbReference>
<reference evidence="12 13" key="1">
    <citation type="submission" date="2017-02" db="EMBL/GenBank/DDBJ databases">
        <title>Whole genome shotgun sequence of Pantoea agglomerans strain AS1 isolated from a cycad, Zamia floridana in Central Florida, USA.</title>
        <authorList>
            <person name="Lata P."/>
            <person name="Govindarajan S."/>
            <person name="Qi F."/>
            <person name="Li J.-L."/>
            <person name="Maurya S.K."/>
            <person name="Sahoo M.K."/>
        </authorList>
    </citation>
    <scope>NUCLEOTIDE SEQUENCE [LARGE SCALE GENOMIC DNA]</scope>
    <source>
        <strain evidence="12 13">AS1</strain>
    </source>
</reference>
<protein>
    <recommendedName>
        <fullName evidence="5 10">Carbonic anhydrase</fullName>
        <ecNumber evidence="4 10">4.2.1.1</ecNumber>
    </recommendedName>
</protein>
<dbReference type="Proteomes" id="UP000192769">
    <property type="component" value="Unassembled WGS sequence"/>
</dbReference>
<dbReference type="EC" id="4.2.1.1" evidence="4 10"/>
<dbReference type="PANTHER" id="PTHR18952">
    <property type="entry name" value="CARBONIC ANHYDRASE"/>
    <property type="match status" value="1"/>
</dbReference>
<dbReference type="InterPro" id="IPR041891">
    <property type="entry name" value="Alpha_CA_prokaryot-like"/>
</dbReference>
<dbReference type="InterPro" id="IPR023561">
    <property type="entry name" value="Carbonic_anhydrase_a-class"/>
</dbReference>
<dbReference type="InterPro" id="IPR036398">
    <property type="entry name" value="CA_dom_sf"/>
</dbReference>
<keyword evidence="10" id="KW-0732">Signal</keyword>
<keyword evidence="8 10" id="KW-0456">Lyase</keyword>
<dbReference type="GO" id="GO:0008270">
    <property type="term" value="F:zinc ion binding"/>
    <property type="evidence" value="ECO:0007669"/>
    <property type="project" value="UniProtKB-UniRule"/>
</dbReference>
<evidence type="ECO:0000256" key="2">
    <source>
        <dbReference type="ARBA" id="ARBA00002904"/>
    </source>
</evidence>
<dbReference type="GO" id="GO:0004089">
    <property type="term" value="F:carbonate dehydratase activity"/>
    <property type="evidence" value="ECO:0007669"/>
    <property type="project" value="UniProtKB-UniRule"/>
</dbReference>
<dbReference type="Gene3D" id="3.10.200.10">
    <property type="entry name" value="Alpha carbonic anhydrase"/>
    <property type="match status" value="1"/>
</dbReference>
<comment type="function">
    <text evidence="2 10">Reversible hydration of carbon dioxide.</text>
</comment>
<dbReference type="InterPro" id="IPR018338">
    <property type="entry name" value="Carbonic_anhydrase_a-class_CS"/>
</dbReference>
<gene>
    <name evidence="12" type="ORF">B2J69_16370</name>
</gene>
<dbReference type="SMART" id="SM01057">
    <property type="entry name" value="Carb_anhydrase"/>
    <property type="match status" value="1"/>
</dbReference>
<evidence type="ECO:0000256" key="5">
    <source>
        <dbReference type="ARBA" id="ARBA00014628"/>
    </source>
</evidence>
<comment type="similarity">
    <text evidence="3 10">Belongs to the alpha-carbonic anhydrase family.</text>
</comment>
<feature type="signal peptide" evidence="10">
    <location>
        <begin position="1"/>
        <end position="21"/>
    </location>
</feature>
<keyword evidence="6 10" id="KW-0479">Metal-binding</keyword>
<evidence type="ECO:0000256" key="6">
    <source>
        <dbReference type="ARBA" id="ARBA00022723"/>
    </source>
</evidence>
<evidence type="ECO:0000256" key="1">
    <source>
        <dbReference type="ARBA" id="ARBA00001947"/>
    </source>
</evidence>
<proteinExistence type="inferred from homology"/>
<dbReference type="OrthoDB" id="5327615at2"/>
<evidence type="ECO:0000256" key="10">
    <source>
        <dbReference type="RuleBase" id="RU367011"/>
    </source>
</evidence>
<keyword evidence="7 10" id="KW-0862">Zinc</keyword>
<dbReference type="SUPFAM" id="SSF51069">
    <property type="entry name" value="Carbonic anhydrase"/>
    <property type="match status" value="1"/>
</dbReference>
<evidence type="ECO:0000313" key="12">
    <source>
        <dbReference type="EMBL" id="OQP31782.1"/>
    </source>
</evidence>
<comment type="caution">
    <text evidence="12">The sequence shown here is derived from an EMBL/GenBank/DDBJ whole genome shotgun (WGS) entry which is preliminary data.</text>
</comment>
<comment type="catalytic activity">
    <reaction evidence="9 10">
        <text>hydrogencarbonate + H(+) = CO2 + H2O</text>
        <dbReference type="Rhea" id="RHEA:10748"/>
        <dbReference type="ChEBI" id="CHEBI:15377"/>
        <dbReference type="ChEBI" id="CHEBI:15378"/>
        <dbReference type="ChEBI" id="CHEBI:16526"/>
        <dbReference type="ChEBI" id="CHEBI:17544"/>
        <dbReference type="EC" id="4.2.1.1"/>
    </reaction>
</comment>
<dbReference type="CDD" id="cd03124">
    <property type="entry name" value="alpha_CA_prokaryotic_like"/>
    <property type="match status" value="1"/>
</dbReference>
<evidence type="ECO:0000313" key="13">
    <source>
        <dbReference type="Proteomes" id="UP000192769"/>
    </source>
</evidence>
<dbReference type="Pfam" id="PF00194">
    <property type="entry name" value="Carb_anhydrase"/>
    <property type="match status" value="1"/>
</dbReference>
<organism evidence="12 13">
    <name type="scientific">Pantoea latae</name>
    <dbReference type="NCBI Taxonomy" id="1964541"/>
    <lineage>
        <taxon>Bacteria</taxon>
        <taxon>Pseudomonadati</taxon>
        <taxon>Pseudomonadota</taxon>
        <taxon>Gammaproteobacteria</taxon>
        <taxon>Enterobacterales</taxon>
        <taxon>Erwiniaceae</taxon>
        <taxon>Pantoea</taxon>
    </lineage>
</organism>
<evidence type="ECO:0000256" key="9">
    <source>
        <dbReference type="ARBA" id="ARBA00048348"/>
    </source>
</evidence>
<name>A0A1V9DD24_9GAMM</name>
<dbReference type="RefSeq" id="WP_081140711.1">
    <property type="nucleotide sequence ID" value="NZ_MWUE01000025.1"/>
</dbReference>
<evidence type="ECO:0000256" key="7">
    <source>
        <dbReference type="ARBA" id="ARBA00022833"/>
    </source>
</evidence>
<evidence type="ECO:0000256" key="3">
    <source>
        <dbReference type="ARBA" id="ARBA00010718"/>
    </source>
</evidence>
<comment type="cofactor">
    <cofactor evidence="1 10">
        <name>Zn(2+)</name>
        <dbReference type="ChEBI" id="CHEBI:29105"/>
    </cofactor>
</comment>
<evidence type="ECO:0000259" key="11">
    <source>
        <dbReference type="PROSITE" id="PS51144"/>
    </source>
</evidence>
<dbReference type="PROSITE" id="PS51144">
    <property type="entry name" value="ALPHA_CA_2"/>
    <property type="match status" value="1"/>
</dbReference>